<organism evidence="2 3">
    <name type="scientific">Cudoniella acicularis</name>
    <dbReference type="NCBI Taxonomy" id="354080"/>
    <lineage>
        <taxon>Eukaryota</taxon>
        <taxon>Fungi</taxon>
        <taxon>Dikarya</taxon>
        <taxon>Ascomycota</taxon>
        <taxon>Pezizomycotina</taxon>
        <taxon>Leotiomycetes</taxon>
        <taxon>Helotiales</taxon>
        <taxon>Tricladiaceae</taxon>
        <taxon>Cudoniella</taxon>
    </lineage>
</organism>
<dbReference type="Proteomes" id="UP000566819">
    <property type="component" value="Unassembled WGS sequence"/>
</dbReference>
<protein>
    <submittedName>
        <fullName evidence="2">Uncharacterized protein</fullName>
    </submittedName>
</protein>
<reference evidence="2 3" key="1">
    <citation type="submission" date="2020-03" db="EMBL/GenBank/DDBJ databases">
        <title>Draft Genome Sequence of Cudoniella acicularis.</title>
        <authorList>
            <person name="Buettner E."/>
            <person name="Kellner H."/>
        </authorList>
    </citation>
    <scope>NUCLEOTIDE SEQUENCE [LARGE SCALE GENOMIC DNA]</scope>
    <source>
        <strain evidence="2 3">DSM 108380</strain>
    </source>
</reference>
<name>A0A8H4R9L3_9HELO</name>
<keyword evidence="3" id="KW-1185">Reference proteome</keyword>
<feature type="compositionally biased region" description="Low complexity" evidence="1">
    <location>
        <begin position="9"/>
        <end position="27"/>
    </location>
</feature>
<comment type="caution">
    <text evidence="2">The sequence shown here is derived from an EMBL/GenBank/DDBJ whole genome shotgun (WGS) entry which is preliminary data.</text>
</comment>
<dbReference type="AlphaFoldDB" id="A0A8H4R9L3"/>
<evidence type="ECO:0000313" key="3">
    <source>
        <dbReference type="Proteomes" id="UP000566819"/>
    </source>
</evidence>
<feature type="region of interest" description="Disordered" evidence="1">
    <location>
        <begin position="1"/>
        <end position="52"/>
    </location>
</feature>
<feature type="compositionally biased region" description="Low complexity" evidence="1">
    <location>
        <begin position="40"/>
        <end position="49"/>
    </location>
</feature>
<evidence type="ECO:0000313" key="2">
    <source>
        <dbReference type="EMBL" id="KAF4624606.1"/>
    </source>
</evidence>
<sequence>MSQKEESTLESSPESTTTISSDNSSTDPPSPRALSKSEPEWPISQSSESSSEEIFDASNKIILHIRSQRLQRATEDPCALLRLASVLRRLARSRRCFSPGLKVEEGEQDENLRVLERNLKYLDIFLTLLNAGYNLLMEVKKEVERRELERASTDAAIYIVPEQDEFLIPLRHQAKCSRFTEREFAQLCSMIRLRVASGRRVFPLNRVVHEVKQARYQKEIPDFKLKGRIVYWKKFLKFALVKVDKNFGTVNEEYWRDLEAHKVADHVLDDEDKERKR</sequence>
<gene>
    <name evidence="2" type="ORF">G7Y89_g13567</name>
</gene>
<accession>A0A8H4R9L3</accession>
<evidence type="ECO:0000256" key="1">
    <source>
        <dbReference type="SAM" id="MobiDB-lite"/>
    </source>
</evidence>
<dbReference type="EMBL" id="JAAMPI010001606">
    <property type="protein sequence ID" value="KAF4624606.1"/>
    <property type="molecule type" value="Genomic_DNA"/>
</dbReference>
<proteinExistence type="predicted"/>